<dbReference type="EMBL" id="BT003603">
    <property type="protein sequence ID" value="AAO39606.1"/>
    <property type="molecule type" value="mRNA"/>
</dbReference>
<dbReference type="AGR" id="FB:FBgn0033128"/>
<dbReference type="OrthoDB" id="71600at2759"/>
<dbReference type="GO" id="GO:0016020">
    <property type="term" value="C:membrane"/>
    <property type="evidence" value="ECO:0000250"/>
    <property type="project" value="FlyBase"/>
</dbReference>
<name>Q86NW7_DROME</name>
<organism evidence="2">
    <name type="scientific">Drosophila melanogaster</name>
    <name type="common">Fruit fly</name>
    <dbReference type="NCBI Taxonomy" id="7227"/>
    <lineage>
        <taxon>Eukaryota</taxon>
        <taxon>Metazoa</taxon>
        <taxon>Ecdysozoa</taxon>
        <taxon>Arthropoda</taxon>
        <taxon>Hexapoda</taxon>
        <taxon>Insecta</taxon>
        <taxon>Pterygota</taxon>
        <taxon>Neoptera</taxon>
        <taxon>Endopterygota</taxon>
        <taxon>Diptera</taxon>
        <taxon>Brachycera</taxon>
        <taxon>Muscomorpha</taxon>
        <taxon>Ephydroidea</taxon>
        <taxon>Drosophilidae</taxon>
        <taxon>Drosophila</taxon>
        <taxon>Sophophora</taxon>
    </lineage>
</organism>
<dbReference type="FlyBase" id="FBgn0033128">
    <property type="gene designation" value="Tsp42Eg"/>
</dbReference>
<feature type="region of interest" description="Disordered" evidence="1">
    <location>
        <begin position="88"/>
        <end position="112"/>
    </location>
</feature>
<dbReference type="SwissPalm" id="Q86NW7"/>
<evidence type="ECO:0000313" key="2">
    <source>
        <dbReference type="EMBL" id="AAO39606.1"/>
    </source>
</evidence>
<sequence>MHFENSSLSCAYLRPKNSPYKYLSRNSIEIPKQIYLSQANRKQCVVCILFITLDNCNVEADSIFRLECNLIYTKLDLSHKFSVTAFRGDKSNKESGRRSRRSEDLKKKKKKK</sequence>
<proteinExistence type="evidence at transcript level"/>
<feature type="non-terminal residue" evidence="2">
    <location>
        <position position="112"/>
    </location>
</feature>
<evidence type="ECO:0000313" key="3">
    <source>
        <dbReference type="FlyBase" id="FBgn0033128"/>
    </source>
</evidence>
<evidence type="ECO:0000256" key="1">
    <source>
        <dbReference type="SAM" id="MobiDB-lite"/>
    </source>
</evidence>
<reference evidence="2" key="1">
    <citation type="submission" date="2003-02" db="EMBL/GenBank/DDBJ databases">
        <authorList>
            <person name="Stapleton M."/>
            <person name="Brokstein P."/>
            <person name="Hong L."/>
            <person name="Agbayani A."/>
            <person name="Carlson J."/>
            <person name="Champe M."/>
            <person name="Chavez C."/>
            <person name="Dorsett V."/>
            <person name="Dresnek D."/>
            <person name="Farfan D."/>
            <person name="Frise E."/>
            <person name="George R."/>
            <person name="Gonzalez M."/>
            <person name="Guarin H."/>
            <person name="Kronmiller B."/>
            <person name="Li P."/>
            <person name="Liao G."/>
            <person name="Miranda A."/>
            <person name="Mungall C.J."/>
            <person name="Nunoo J."/>
            <person name="Pacleb J."/>
            <person name="Paragas V."/>
            <person name="Park S."/>
            <person name="Patel S."/>
            <person name="Phouanenavong S."/>
            <person name="Wan K."/>
            <person name="Yu C."/>
            <person name="Lewis S.E."/>
            <person name="Rubin G.M."/>
            <person name="Celniker S."/>
        </authorList>
    </citation>
    <scope>NUCLEOTIDE SEQUENCE</scope>
</reference>
<dbReference type="AlphaFoldDB" id="Q86NW7"/>
<protein>
    <submittedName>
        <fullName evidence="2">GM06962p</fullName>
    </submittedName>
</protein>
<accession>Q86NW7</accession>
<gene>
    <name evidence="3" type="primary">Tsp42Eg</name>
    <name evidence="3" type="ORF">CG12142</name>
</gene>
<feature type="compositionally biased region" description="Basic and acidic residues" evidence="1">
    <location>
        <begin position="88"/>
        <end position="106"/>
    </location>
</feature>